<sequence>MLGIFTSLLSSRSFSIVDQNTNQLVAADLRISRVNTRFSSVGQRHMLEDGTTKMDSRTIHPMEIIVEVFCPSIDVVDQINQLLLDRDTLYKVITRGMVFERMMCTSEALNQTPDMISATPARLTFSQVLVQNPKPIMFRNAGDSSMIDRGLALAEDVVGSAGDLFDYAVNGVQNAADLF</sequence>
<gene>
    <name evidence="1" type="ORF">vBPaeMDP1_0036</name>
</gene>
<dbReference type="InterPro" id="IPR054442">
    <property type="entry name" value="E217_Gp38-like"/>
</dbReference>
<organism evidence="1 2">
    <name type="scientific">Pseudomonas phage vB_PaeM_CEB_DP1</name>
    <dbReference type="NCBI Taxonomy" id="1675014"/>
    <lineage>
        <taxon>Viruses</taxon>
        <taxon>Duplodnaviria</taxon>
        <taxon>Heunggongvirae</taxon>
        <taxon>Uroviricota</taxon>
        <taxon>Caudoviricetes</taxon>
        <taxon>Lindbergviridae</taxon>
        <taxon>Pbunavirus</taxon>
        <taxon>Pbunavirus DP1</taxon>
    </lineage>
</organism>
<reference evidence="1 2" key="1">
    <citation type="journal article" date="2015" name="Genome Announc.">
        <title>Complete Genome Sequence of Pseudomonas aeruginosa Phage vB_PaeM_CEB_DP1.</title>
        <authorList>
            <person name="Pires D.P."/>
            <person name="Sillankorva S."/>
            <person name="Kropinski A.M."/>
            <person name="Lu T.K."/>
            <person name="Azeredo J."/>
        </authorList>
    </citation>
    <scope>NUCLEOTIDE SEQUENCE [LARGE SCALE GENOMIC DNA]</scope>
</reference>
<dbReference type="Pfam" id="PF22760">
    <property type="entry name" value="Gp38_E217"/>
    <property type="match status" value="1"/>
</dbReference>
<name>A0A0H4M4M8_9CAUD</name>
<dbReference type="SMR" id="A0A0H4M4M8"/>
<proteinExistence type="predicted"/>
<evidence type="ECO:0000313" key="2">
    <source>
        <dbReference type="Proteomes" id="UP000237016"/>
    </source>
</evidence>
<keyword evidence="2" id="KW-1185">Reference proteome</keyword>
<dbReference type="Proteomes" id="UP000237016">
    <property type="component" value="Segment"/>
</dbReference>
<evidence type="ECO:0000313" key="1">
    <source>
        <dbReference type="EMBL" id="AKP24423.1"/>
    </source>
</evidence>
<accession>A0A0H4M4M8</accession>
<dbReference type="EMBL" id="KR869157">
    <property type="protein sequence ID" value="AKP24423.1"/>
    <property type="molecule type" value="Genomic_DNA"/>
</dbReference>
<protein>
    <submittedName>
        <fullName evidence="1">Putative structural protein</fullName>
    </submittedName>
</protein>